<name>A0A3G5AFZ1_9VIRU</name>
<sequence>KMYFPDPLSLLKITKLGSGDLIIGVCIPRISESDAKDTSFAVTQSLNIKRCITNIQQENKVIIYDGIQDIADFLCNINVLITDIEEVYRVAMNNKIPTLLLDHLTQTYQELKKIFRTFFSELNSDDFQDINQSLAVLNDLYIKAFISGKPITCEDITSRVREKDIGHIGPISFFWSALLINKKGLDINIISSLATCDTLWSLTSDVRDVLSDEIKCDLSDKIKTVPLFTLSLDNQIILEDFTDFL</sequence>
<organism evidence="1">
    <name type="scientific">Solumvirus sp</name>
    <dbReference type="NCBI Taxonomy" id="2487773"/>
    <lineage>
        <taxon>Viruses</taxon>
        <taxon>Pithoviruses</taxon>
    </lineage>
</organism>
<protein>
    <submittedName>
        <fullName evidence="1">Uncharacterized protein</fullName>
    </submittedName>
</protein>
<reference evidence="1" key="1">
    <citation type="submission" date="2018-10" db="EMBL/GenBank/DDBJ databases">
        <title>Hidden diversity of soil giant viruses.</title>
        <authorList>
            <person name="Schulz F."/>
            <person name="Alteio L."/>
            <person name="Goudeau D."/>
            <person name="Ryan E.M."/>
            <person name="Malmstrom R.R."/>
            <person name="Blanchard J."/>
            <person name="Woyke T."/>
        </authorList>
    </citation>
    <scope>NUCLEOTIDE SEQUENCE</scope>
    <source>
        <strain evidence="1">SMV1</strain>
    </source>
</reference>
<proteinExistence type="predicted"/>
<accession>A0A3G5AFZ1</accession>
<feature type="non-terminal residue" evidence="1">
    <location>
        <position position="1"/>
    </location>
</feature>
<evidence type="ECO:0000313" key="1">
    <source>
        <dbReference type="EMBL" id="AYV86126.1"/>
    </source>
</evidence>
<gene>
    <name evidence="1" type="ORF">Solumvirus1_1</name>
</gene>
<dbReference type="EMBL" id="MK072498">
    <property type="protein sequence ID" value="AYV86126.1"/>
    <property type="molecule type" value="Genomic_DNA"/>
</dbReference>